<reference evidence="3" key="2">
    <citation type="submission" date="2015-06" db="UniProtKB">
        <authorList>
            <consortium name="EnsemblProtists"/>
        </authorList>
    </citation>
    <scope>IDENTIFICATION</scope>
    <source>
        <strain evidence="3">Emoy2</strain>
    </source>
</reference>
<protein>
    <submittedName>
        <fullName evidence="3">Uncharacterized protein</fullName>
    </submittedName>
</protein>
<evidence type="ECO:0000313" key="3">
    <source>
        <dbReference type="EnsemblProtists" id="HpaP813681"/>
    </source>
</evidence>
<evidence type="ECO:0000256" key="2">
    <source>
        <dbReference type="SAM" id="Phobius"/>
    </source>
</evidence>
<feature type="region of interest" description="Disordered" evidence="1">
    <location>
        <begin position="42"/>
        <end position="62"/>
    </location>
</feature>
<dbReference type="InParanoid" id="M4C3L3"/>
<dbReference type="EnsemblProtists" id="HpaT813681">
    <property type="protein sequence ID" value="HpaP813681"/>
    <property type="gene ID" value="HpaG813681"/>
</dbReference>
<dbReference type="VEuPathDB" id="FungiDB:HpaG813681"/>
<sequence>MFRVCFHCLLSSLRQLVVLKRTNRKRIPITQLNNDNSITVVPIKPQNSSNTTNTNSSINNNDISSTNFSSSGIKSDRNTQLLTLHQHRLSYGHGRRYVDAFTSYLYRLRPQLVAASAARPRQNPLRGTARKASSVRGRRAFFVFSNYLERFFYFLIIWAFFLFSLYEITRRYKTPSRSTNIQKQKTETRLKKDDIR</sequence>
<feature type="region of interest" description="Disordered" evidence="1">
    <location>
        <begin position="176"/>
        <end position="196"/>
    </location>
</feature>
<keyword evidence="2" id="KW-0812">Transmembrane</keyword>
<dbReference type="Proteomes" id="UP000011713">
    <property type="component" value="Unassembled WGS sequence"/>
</dbReference>
<organism evidence="3 4">
    <name type="scientific">Hyaloperonospora arabidopsidis (strain Emoy2)</name>
    <name type="common">Downy mildew agent</name>
    <name type="synonym">Peronospora arabidopsidis</name>
    <dbReference type="NCBI Taxonomy" id="559515"/>
    <lineage>
        <taxon>Eukaryota</taxon>
        <taxon>Sar</taxon>
        <taxon>Stramenopiles</taxon>
        <taxon>Oomycota</taxon>
        <taxon>Peronosporomycetes</taxon>
        <taxon>Peronosporales</taxon>
        <taxon>Peronosporaceae</taxon>
        <taxon>Hyaloperonospora</taxon>
    </lineage>
</organism>
<proteinExistence type="predicted"/>
<dbReference type="EMBL" id="JH598170">
    <property type="status" value="NOT_ANNOTATED_CDS"/>
    <property type="molecule type" value="Genomic_DNA"/>
</dbReference>
<accession>M4C3L3</accession>
<evidence type="ECO:0000313" key="4">
    <source>
        <dbReference type="Proteomes" id="UP000011713"/>
    </source>
</evidence>
<keyword evidence="2" id="KW-0472">Membrane</keyword>
<feature type="compositionally biased region" description="Low complexity" evidence="1">
    <location>
        <begin position="47"/>
        <end position="62"/>
    </location>
</feature>
<feature type="compositionally biased region" description="Basic and acidic residues" evidence="1">
    <location>
        <begin position="184"/>
        <end position="196"/>
    </location>
</feature>
<keyword evidence="2" id="KW-1133">Transmembrane helix</keyword>
<evidence type="ECO:0000256" key="1">
    <source>
        <dbReference type="SAM" id="MobiDB-lite"/>
    </source>
</evidence>
<name>M4C3L3_HYAAE</name>
<keyword evidence="4" id="KW-1185">Reference proteome</keyword>
<feature type="transmembrane region" description="Helical" evidence="2">
    <location>
        <begin position="151"/>
        <end position="168"/>
    </location>
</feature>
<dbReference type="AlphaFoldDB" id="M4C3L3"/>
<dbReference type="HOGENOM" id="CLU_1392555_0_0_1"/>
<reference evidence="4" key="1">
    <citation type="journal article" date="2010" name="Science">
        <title>Signatures of adaptation to obligate biotrophy in the Hyaloperonospora arabidopsidis genome.</title>
        <authorList>
            <person name="Baxter L."/>
            <person name="Tripathy S."/>
            <person name="Ishaque N."/>
            <person name="Boot N."/>
            <person name="Cabral A."/>
            <person name="Kemen E."/>
            <person name="Thines M."/>
            <person name="Ah-Fong A."/>
            <person name="Anderson R."/>
            <person name="Badejoko W."/>
            <person name="Bittner-Eddy P."/>
            <person name="Boore J.L."/>
            <person name="Chibucos M.C."/>
            <person name="Coates M."/>
            <person name="Dehal P."/>
            <person name="Delehaunty K."/>
            <person name="Dong S."/>
            <person name="Downton P."/>
            <person name="Dumas B."/>
            <person name="Fabro G."/>
            <person name="Fronick C."/>
            <person name="Fuerstenberg S.I."/>
            <person name="Fulton L."/>
            <person name="Gaulin E."/>
            <person name="Govers F."/>
            <person name="Hughes L."/>
            <person name="Humphray S."/>
            <person name="Jiang R.H."/>
            <person name="Judelson H."/>
            <person name="Kamoun S."/>
            <person name="Kyung K."/>
            <person name="Meijer H."/>
            <person name="Minx P."/>
            <person name="Morris P."/>
            <person name="Nelson J."/>
            <person name="Phuntumart V."/>
            <person name="Qutob D."/>
            <person name="Rehmany A."/>
            <person name="Rougon-Cardoso A."/>
            <person name="Ryden P."/>
            <person name="Torto-Alalibo T."/>
            <person name="Studholme D."/>
            <person name="Wang Y."/>
            <person name="Win J."/>
            <person name="Wood J."/>
            <person name="Clifton S.W."/>
            <person name="Rogers J."/>
            <person name="Van den Ackerveken G."/>
            <person name="Jones J.D."/>
            <person name="McDowell J.M."/>
            <person name="Beynon J."/>
            <person name="Tyler B.M."/>
        </authorList>
    </citation>
    <scope>NUCLEOTIDE SEQUENCE [LARGE SCALE GENOMIC DNA]</scope>
    <source>
        <strain evidence="4">Emoy2</strain>
    </source>
</reference>